<dbReference type="PANTHER" id="PTHR47326">
    <property type="entry name" value="TRANSPOSABLE ELEMENT TC3 TRANSPOSASE-LIKE PROTEIN"/>
    <property type="match status" value="1"/>
</dbReference>
<dbReference type="EMBL" id="BGPR01000003">
    <property type="protein sequence ID" value="GBL73478.1"/>
    <property type="molecule type" value="Genomic_DNA"/>
</dbReference>
<proteinExistence type="predicted"/>
<keyword evidence="2" id="KW-1185">Reference proteome</keyword>
<evidence type="ECO:0000313" key="2">
    <source>
        <dbReference type="Proteomes" id="UP000499080"/>
    </source>
</evidence>
<dbReference type="Gene3D" id="3.30.420.10">
    <property type="entry name" value="Ribonuclease H-like superfamily/Ribonuclease H"/>
    <property type="match status" value="1"/>
</dbReference>
<reference evidence="1 2" key="1">
    <citation type="journal article" date="2019" name="Sci. Rep.">
        <title>Orb-weaving spider Araneus ventricosus genome elucidates the spidroin gene catalogue.</title>
        <authorList>
            <person name="Kono N."/>
            <person name="Nakamura H."/>
            <person name="Ohtoshi R."/>
            <person name="Moran D.A.P."/>
            <person name="Shinohara A."/>
            <person name="Yoshida Y."/>
            <person name="Fujiwara M."/>
            <person name="Mori M."/>
            <person name="Tomita M."/>
            <person name="Arakawa K."/>
        </authorList>
    </citation>
    <scope>NUCLEOTIDE SEQUENCE [LARGE SCALE GENOMIC DNA]</scope>
</reference>
<organism evidence="1 2">
    <name type="scientific">Araneus ventricosus</name>
    <name type="common">Orbweaver spider</name>
    <name type="synonym">Epeira ventricosa</name>
    <dbReference type="NCBI Taxonomy" id="182803"/>
    <lineage>
        <taxon>Eukaryota</taxon>
        <taxon>Metazoa</taxon>
        <taxon>Ecdysozoa</taxon>
        <taxon>Arthropoda</taxon>
        <taxon>Chelicerata</taxon>
        <taxon>Arachnida</taxon>
        <taxon>Araneae</taxon>
        <taxon>Araneomorphae</taxon>
        <taxon>Entelegynae</taxon>
        <taxon>Araneoidea</taxon>
        <taxon>Araneidae</taxon>
        <taxon>Araneus</taxon>
    </lineage>
</organism>
<dbReference type="Proteomes" id="UP000499080">
    <property type="component" value="Unassembled WGS sequence"/>
</dbReference>
<sequence>MTTYRIMRHNLHKFTYKIQKRQTLSENAIDVRYDFANAKLQLVDEGDIDVGNIWFSDGVYFNLNGFVNKQYWRIWRTESPHVAEPSYLHSPKVMVWAPISSKGIIGPFFREQTINAAKYLGILDEFVAIHYALDDKWNAS</sequence>
<name>A0A4Y2A166_ARAVE</name>
<evidence type="ECO:0000313" key="1">
    <source>
        <dbReference type="EMBL" id="GBL73478.1"/>
    </source>
</evidence>
<protein>
    <submittedName>
        <fullName evidence="1">Uncharacterized protein</fullName>
    </submittedName>
</protein>
<dbReference type="PANTHER" id="PTHR47326:SF1">
    <property type="entry name" value="HTH PSQ-TYPE DOMAIN-CONTAINING PROTEIN"/>
    <property type="match status" value="1"/>
</dbReference>
<dbReference type="AlphaFoldDB" id="A0A4Y2A166"/>
<dbReference type="GO" id="GO:0003676">
    <property type="term" value="F:nucleic acid binding"/>
    <property type="evidence" value="ECO:0007669"/>
    <property type="project" value="InterPro"/>
</dbReference>
<comment type="caution">
    <text evidence="1">The sequence shown here is derived from an EMBL/GenBank/DDBJ whole genome shotgun (WGS) entry which is preliminary data.</text>
</comment>
<dbReference type="InterPro" id="IPR036397">
    <property type="entry name" value="RNaseH_sf"/>
</dbReference>
<dbReference type="OrthoDB" id="9971063at2759"/>
<gene>
    <name evidence="1" type="ORF">AVEN_159474_1</name>
</gene>
<accession>A0A4Y2A166</accession>